<dbReference type="EMBL" id="CAXAMN010005091">
    <property type="protein sequence ID" value="CAK9012224.1"/>
    <property type="molecule type" value="Genomic_DNA"/>
</dbReference>
<sequence length="174" mass="19445">YTNVKYNLIKLQQDPGHALKILIYKHEVHEEYVMVKFCRMVHLQANFTECGLNRASVQYTLSLLGAADNANEEPTTIGPTTLGVALSPDSTMGSLLDKLLLTVRVWGFLSPKEVESFQMWKLEDHIMWNSKSVVLTGVMPKPSVVVEDIGAVANPLLNANAEDEEPAPRRQRLV</sequence>
<dbReference type="Proteomes" id="UP001642484">
    <property type="component" value="Unassembled WGS sequence"/>
</dbReference>
<accession>A0ABP0JCU8</accession>
<reference evidence="1 2" key="1">
    <citation type="submission" date="2024-02" db="EMBL/GenBank/DDBJ databases">
        <authorList>
            <person name="Chen Y."/>
            <person name="Shah S."/>
            <person name="Dougan E. K."/>
            <person name="Thang M."/>
            <person name="Chan C."/>
        </authorList>
    </citation>
    <scope>NUCLEOTIDE SEQUENCE [LARGE SCALE GENOMIC DNA]</scope>
</reference>
<comment type="caution">
    <text evidence="1">The sequence shown here is derived from an EMBL/GenBank/DDBJ whole genome shotgun (WGS) entry which is preliminary data.</text>
</comment>
<protein>
    <submittedName>
        <fullName evidence="1">Uncharacterized protein</fullName>
    </submittedName>
</protein>
<gene>
    <name evidence="1" type="ORF">CCMP2556_LOCUS10764</name>
</gene>
<organism evidence="1 2">
    <name type="scientific">Durusdinium trenchii</name>
    <dbReference type="NCBI Taxonomy" id="1381693"/>
    <lineage>
        <taxon>Eukaryota</taxon>
        <taxon>Sar</taxon>
        <taxon>Alveolata</taxon>
        <taxon>Dinophyceae</taxon>
        <taxon>Suessiales</taxon>
        <taxon>Symbiodiniaceae</taxon>
        <taxon>Durusdinium</taxon>
    </lineage>
</organism>
<keyword evidence="2" id="KW-1185">Reference proteome</keyword>
<proteinExistence type="predicted"/>
<evidence type="ECO:0000313" key="1">
    <source>
        <dbReference type="EMBL" id="CAK9012224.1"/>
    </source>
</evidence>
<evidence type="ECO:0000313" key="2">
    <source>
        <dbReference type="Proteomes" id="UP001642484"/>
    </source>
</evidence>
<name>A0ABP0JCU8_9DINO</name>
<feature type="non-terminal residue" evidence="1">
    <location>
        <position position="1"/>
    </location>
</feature>